<keyword evidence="5" id="KW-0813">Transport</keyword>
<evidence type="ECO:0000256" key="9">
    <source>
        <dbReference type="ARBA" id="ARBA00022982"/>
    </source>
</evidence>
<keyword evidence="11" id="KW-0520">NAD</keyword>
<keyword evidence="9" id="KW-0249">Electron transport</keyword>
<gene>
    <name evidence="17" type="primary">ND6</name>
</gene>
<evidence type="ECO:0000256" key="2">
    <source>
        <dbReference type="ARBA" id="ARBA00005698"/>
    </source>
</evidence>
<evidence type="ECO:0000256" key="7">
    <source>
        <dbReference type="ARBA" id="ARBA00022692"/>
    </source>
</evidence>
<evidence type="ECO:0000256" key="15">
    <source>
        <dbReference type="ARBA" id="ARBA00049551"/>
    </source>
</evidence>
<dbReference type="GO" id="GO:0008137">
    <property type="term" value="F:NADH dehydrogenase (ubiquinone) activity"/>
    <property type="evidence" value="ECO:0007669"/>
    <property type="project" value="UniProtKB-EC"/>
</dbReference>
<dbReference type="PANTHER" id="PTHR11435">
    <property type="entry name" value="NADH UBIQUINONE OXIDOREDUCTASE SUBUNIT ND6"/>
    <property type="match status" value="1"/>
</dbReference>
<evidence type="ECO:0000256" key="1">
    <source>
        <dbReference type="ARBA" id="ARBA00004225"/>
    </source>
</evidence>
<evidence type="ECO:0000256" key="10">
    <source>
        <dbReference type="ARBA" id="ARBA00022989"/>
    </source>
</evidence>
<reference evidence="17" key="1">
    <citation type="submission" date="2015-09" db="EMBL/GenBank/DDBJ databases">
        <title>Capturing the unknown biodiversity of arthropods in tropical forests using metagenomics.</title>
        <authorList>
            <person name="Andujar C."/>
            <person name="Creedy T.J."/>
            <person name="Garner B."/>
            <person name="Canty R."/>
            <person name="Warner H.B."/>
            <person name="Lipecki J."/>
            <person name="Crampton-Platt A."/>
            <person name="Gabrielli M."/>
            <person name="Croydon-Veleslavov I.A."/>
            <person name="Lim J.L."/>
            <person name="Linard B."/>
            <person name="Vogler A."/>
        </authorList>
    </citation>
    <scope>NUCLEOTIDE SEQUENCE</scope>
</reference>
<dbReference type="EMBL" id="KT696261">
    <property type="protein sequence ID" value="AML26693.1"/>
    <property type="molecule type" value="Genomic_DNA"/>
</dbReference>
<keyword evidence="6" id="KW-0679">Respiratory chain</keyword>
<accession>A0A126TGG4</accession>
<name>A0A126TGG4_9COLE</name>
<protein>
    <recommendedName>
        <fullName evidence="4">NADH-ubiquinone oxidoreductase chain 6</fullName>
        <ecNumber evidence="3">7.1.1.2</ecNumber>
    </recommendedName>
    <alternativeName>
        <fullName evidence="14">NADH dehydrogenase subunit 6</fullName>
    </alternativeName>
</protein>
<comment type="similarity">
    <text evidence="2">Belongs to the complex I subunit 6 family.</text>
</comment>
<evidence type="ECO:0000256" key="11">
    <source>
        <dbReference type="ARBA" id="ARBA00023027"/>
    </source>
</evidence>
<feature type="transmembrane region" description="Helical" evidence="16">
    <location>
        <begin position="45"/>
        <end position="68"/>
    </location>
</feature>
<evidence type="ECO:0000256" key="14">
    <source>
        <dbReference type="ARBA" id="ARBA00031019"/>
    </source>
</evidence>
<dbReference type="GO" id="GO:0031966">
    <property type="term" value="C:mitochondrial membrane"/>
    <property type="evidence" value="ECO:0007669"/>
    <property type="project" value="UniProtKB-SubCell"/>
</dbReference>
<comment type="subcellular location">
    <subcellularLocation>
        <location evidence="1">Mitochondrion membrane</location>
        <topology evidence="1">Multi-pass membrane protein</topology>
    </subcellularLocation>
</comment>
<evidence type="ECO:0000256" key="16">
    <source>
        <dbReference type="SAM" id="Phobius"/>
    </source>
</evidence>
<evidence type="ECO:0000256" key="3">
    <source>
        <dbReference type="ARBA" id="ARBA00012944"/>
    </source>
</evidence>
<keyword evidence="10 16" id="KW-1133">Transmembrane helix</keyword>
<feature type="transmembrane region" description="Helical" evidence="16">
    <location>
        <begin position="80"/>
        <end position="102"/>
    </location>
</feature>
<dbReference type="InterPro" id="IPR050269">
    <property type="entry name" value="ComplexI_Subunit6"/>
</dbReference>
<keyword evidence="7 16" id="KW-0812">Transmembrane</keyword>
<dbReference type="PANTHER" id="PTHR11435:SF1">
    <property type="entry name" value="NADH-UBIQUINONE OXIDOREDUCTASE CHAIN 6"/>
    <property type="match status" value="1"/>
</dbReference>
<feature type="transmembrane region" description="Helical" evidence="16">
    <location>
        <begin position="134"/>
        <end position="154"/>
    </location>
</feature>
<geneLocation type="mitochondrion" evidence="17"/>
<keyword evidence="12 17" id="KW-0496">Mitochondrion</keyword>
<organism evidence="17">
    <name type="scientific">Elateroidea sp. BMNH 1274729</name>
    <dbReference type="NCBI Taxonomy" id="1796501"/>
    <lineage>
        <taxon>Eukaryota</taxon>
        <taxon>Metazoa</taxon>
        <taxon>Ecdysozoa</taxon>
        <taxon>Arthropoda</taxon>
        <taxon>Hexapoda</taxon>
        <taxon>Insecta</taxon>
        <taxon>Pterygota</taxon>
        <taxon>Neoptera</taxon>
        <taxon>Endopterygota</taxon>
        <taxon>Coleoptera</taxon>
        <taxon>Polyphaga</taxon>
        <taxon>Elateriformia</taxon>
        <taxon>Elateroidea</taxon>
    </lineage>
</organism>
<keyword evidence="8" id="KW-1278">Translocase</keyword>
<evidence type="ECO:0000256" key="5">
    <source>
        <dbReference type="ARBA" id="ARBA00022448"/>
    </source>
</evidence>
<evidence type="ECO:0000256" key="12">
    <source>
        <dbReference type="ARBA" id="ARBA00023128"/>
    </source>
</evidence>
<comment type="catalytic activity">
    <reaction evidence="15">
        <text>a ubiquinone + NADH + 5 H(+)(in) = a ubiquinol + NAD(+) + 4 H(+)(out)</text>
        <dbReference type="Rhea" id="RHEA:29091"/>
        <dbReference type="Rhea" id="RHEA-COMP:9565"/>
        <dbReference type="Rhea" id="RHEA-COMP:9566"/>
        <dbReference type="ChEBI" id="CHEBI:15378"/>
        <dbReference type="ChEBI" id="CHEBI:16389"/>
        <dbReference type="ChEBI" id="CHEBI:17976"/>
        <dbReference type="ChEBI" id="CHEBI:57540"/>
        <dbReference type="ChEBI" id="CHEBI:57945"/>
        <dbReference type="EC" id="7.1.1.2"/>
    </reaction>
</comment>
<evidence type="ECO:0000313" key="17">
    <source>
        <dbReference type="EMBL" id="AML26693.1"/>
    </source>
</evidence>
<sequence length="165" mass="18915">MLLYNFMIILSFIFILSSHPMSMGFTLLVQTLLMALVTGLMTINFWFSYILFLIMVGGLMVLFIYMTSIASNEKFKTSKLMISSMTMAILSPIMIPLTPLNLQLEFLSNELMQVKTNSNSLNNYLNKFISFPSMWTYLMIISYLLIALIAIIKISELKHGPLRKN</sequence>
<evidence type="ECO:0000256" key="8">
    <source>
        <dbReference type="ARBA" id="ARBA00022967"/>
    </source>
</evidence>
<dbReference type="AlphaFoldDB" id="A0A126TGG4"/>
<evidence type="ECO:0000256" key="4">
    <source>
        <dbReference type="ARBA" id="ARBA00021095"/>
    </source>
</evidence>
<dbReference type="EC" id="7.1.1.2" evidence="3"/>
<proteinExistence type="inferred from homology"/>
<evidence type="ECO:0000256" key="13">
    <source>
        <dbReference type="ARBA" id="ARBA00023136"/>
    </source>
</evidence>
<keyword evidence="13 16" id="KW-0472">Membrane</keyword>
<evidence type="ECO:0000256" key="6">
    <source>
        <dbReference type="ARBA" id="ARBA00022660"/>
    </source>
</evidence>